<dbReference type="RefSeq" id="XP_028526355.1">
    <property type="nucleotide sequence ID" value="XM_028674755.1"/>
</dbReference>
<dbReference type="VEuPathDB" id="PlasmoDB:PGAL8A_00124000"/>
<gene>
    <name evidence="1" type="ORF">PGAL8A_00124000</name>
</gene>
<dbReference type="AlphaFoldDB" id="A0A1J1GMP7"/>
<name>A0A1J1GMP7_PLAGA</name>
<evidence type="ECO:0000313" key="1">
    <source>
        <dbReference type="EMBL" id="CRG93533.1"/>
    </source>
</evidence>
<dbReference type="GeneID" id="39729765"/>
<evidence type="ECO:0000313" key="2">
    <source>
        <dbReference type="Proteomes" id="UP000220797"/>
    </source>
</evidence>
<comment type="caution">
    <text evidence="1">The sequence shown here is derived from an EMBL/GenBank/DDBJ whole genome shotgun (WGS) entry which is preliminary data.</text>
</comment>
<reference evidence="1" key="1">
    <citation type="submission" date="2015-04" db="EMBL/GenBank/DDBJ databases">
        <authorList>
            <consortium name="Pathogen Informatics"/>
        </authorList>
    </citation>
    <scope>NUCLEOTIDE SEQUENCE [LARGE SCALE GENOMIC DNA]</scope>
    <source>
        <strain evidence="1">8A</strain>
    </source>
</reference>
<organism evidence="1 2">
    <name type="scientific">Plasmodium gallinaceum</name>
    <dbReference type="NCBI Taxonomy" id="5849"/>
    <lineage>
        <taxon>Eukaryota</taxon>
        <taxon>Sar</taxon>
        <taxon>Alveolata</taxon>
        <taxon>Apicomplexa</taxon>
        <taxon>Aconoidasida</taxon>
        <taxon>Haemosporida</taxon>
        <taxon>Plasmodiidae</taxon>
        <taxon>Plasmodium</taxon>
        <taxon>Plasmodium (Haemamoeba)</taxon>
    </lineage>
</organism>
<keyword evidence="2" id="KW-1185">Reference proteome</keyword>
<dbReference type="OrthoDB" id="375095at2759"/>
<accession>A0A1J1GMP7</accession>
<proteinExistence type="predicted"/>
<protein>
    <submittedName>
        <fullName evidence="1">Uncharacterized protein</fullName>
    </submittedName>
</protein>
<sequence length="441" mass="52643">MLLVIRRNIKIFNIPKYDSEKIFKNLFLFKRKISNDINTSTQLIVKCVNEAYKSKSFSKMKWNCLSNDILKNMSNFNIKEILSIINILSHMHFGRNILIQFKSLIISKLSDLKANYILKILISYIKSNIKDDHFYNLLCLKLHNNLNTISQSSLINFLYNVNFNSNVKCDHLSNIEEQILIYLTKEFYTYNIDNKNINIECKENKNTDINESLKINEIVKKNIPEECINSNKKTLYNTKEKDETINNLKCLHLENYNFILLFYAFSHYLFNLYLKNKNNPINDNFVNQLNKYYDIIKNIINHKSKLTLLKEINSFHIFLLYKACLNTIYTFGDNSINKTLLDNIKENINNFILPLKNNNKHIKGQTNEMIRYMDILKQNLILYSENRKVHFQHYLNNNVMLIKIILSILQEKNKNDIKKYYIWHRKKVENIQKILRSIEID</sequence>
<dbReference type="Proteomes" id="UP000220797">
    <property type="component" value="Unassembled WGS sequence"/>
</dbReference>
<dbReference type="EMBL" id="CVMV01000017">
    <property type="protein sequence ID" value="CRG93533.1"/>
    <property type="molecule type" value="Genomic_DNA"/>
</dbReference>